<dbReference type="InterPro" id="IPR013196">
    <property type="entry name" value="HTH_11"/>
</dbReference>
<evidence type="ECO:0000313" key="2">
    <source>
        <dbReference type="EMBL" id="HII70383.1"/>
    </source>
</evidence>
<sequence>MERVARSRPRGDLWEFLKRAYEKGVKIDAGHLIILSVLEEANRLLDQLSKTVGEKRAKQILKEAGIYTKTGNYVSGELLKEYINRESRVAVHNRVKDLRKMGFKIDGKPGPDGGYSLIQVPEWYRKSSRED</sequence>
<gene>
    <name evidence="2" type="ORF">HA336_04030</name>
</gene>
<protein>
    <submittedName>
        <fullName evidence="2">HTH domain-containing protein</fullName>
    </submittedName>
</protein>
<proteinExistence type="predicted"/>
<evidence type="ECO:0000313" key="3">
    <source>
        <dbReference type="Proteomes" id="UP000619545"/>
    </source>
</evidence>
<dbReference type="InterPro" id="IPR036388">
    <property type="entry name" value="WH-like_DNA-bd_sf"/>
</dbReference>
<evidence type="ECO:0000259" key="1">
    <source>
        <dbReference type="Pfam" id="PF08279"/>
    </source>
</evidence>
<dbReference type="EMBL" id="DUJS01000004">
    <property type="protein sequence ID" value="HII70383.1"/>
    <property type="molecule type" value="Genomic_DNA"/>
</dbReference>
<feature type="domain" description="Helix-turn-helix type 11" evidence="1">
    <location>
        <begin position="56"/>
        <end position="115"/>
    </location>
</feature>
<comment type="caution">
    <text evidence="2">The sequence shown here is derived from an EMBL/GenBank/DDBJ whole genome shotgun (WGS) entry which is preliminary data.</text>
</comment>
<organism evidence="2 3">
    <name type="scientific">Methanopyrus kandleri</name>
    <dbReference type="NCBI Taxonomy" id="2320"/>
    <lineage>
        <taxon>Archaea</taxon>
        <taxon>Methanobacteriati</taxon>
        <taxon>Methanobacteriota</taxon>
        <taxon>Methanomada group</taxon>
        <taxon>Methanopyri</taxon>
        <taxon>Methanopyrales</taxon>
        <taxon>Methanopyraceae</taxon>
        <taxon>Methanopyrus</taxon>
    </lineage>
</organism>
<dbReference type="AlphaFoldDB" id="A0A832WAS2"/>
<dbReference type="Proteomes" id="UP000619545">
    <property type="component" value="Unassembled WGS sequence"/>
</dbReference>
<dbReference type="Pfam" id="PF08279">
    <property type="entry name" value="HTH_11"/>
    <property type="match status" value="1"/>
</dbReference>
<reference evidence="2" key="1">
    <citation type="journal article" date="2020" name="bioRxiv">
        <title>A rank-normalized archaeal taxonomy based on genome phylogeny resolves widespread incomplete and uneven classifications.</title>
        <authorList>
            <person name="Rinke C."/>
            <person name="Chuvochina M."/>
            <person name="Mussig A.J."/>
            <person name="Chaumeil P.-A."/>
            <person name="Waite D.W."/>
            <person name="Whitman W.B."/>
            <person name="Parks D.H."/>
            <person name="Hugenholtz P."/>
        </authorList>
    </citation>
    <scope>NUCLEOTIDE SEQUENCE</scope>
    <source>
        <strain evidence="2">UBA8853</strain>
    </source>
</reference>
<name>A0A832WAS2_9EURY</name>
<dbReference type="Gene3D" id="1.10.10.10">
    <property type="entry name" value="Winged helix-like DNA-binding domain superfamily/Winged helix DNA-binding domain"/>
    <property type="match status" value="1"/>
</dbReference>
<accession>A0A832WAS2</accession>